<evidence type="ECO:0000313" key="9">
    <source>
        <dbReference type="EMBL" id="CAD0321137.1"/>
    </source>
</evidence>
<dbReference type="EC" id="5.4.99.25" evidence="5"/>
<dbReference type="InterPro" id="IPR015240">
    <property type="entry name" value="tRNA_sdUridine_synth_fam1_C"/>
</dbReference>
<evidence type="ECO:0000256" key="2">
    <source>
        <dbReference type="ARBA" id="ARBA00005642"/>
    </source>
</evidence>
<dbReference type="InterPro" id="IPR020103">
    <property type="entry name" value="PsdUridine_synth_cat_dom_sf"/>
</dbReference>
<dbReference type="AlphaFoldDB" id="A0A6V7CSE8"/>
<dbReference type="Pfam" id="PF09157">
    <property type="entry name" value="TruB-C_2"/>
    <property type="match status" value="1"/>
</dbReference>
<dbReference type="InterPro" id="IPR014780">
    <property type="entry name" value="tRNA_psdUridine_synth_TruB"/>
</dbReference>
<dbReference type="GO" id="GO:0160148">
    <property type="term" value="F:tRNA pseudouridine(55) synthase activity"/>
    <property type="evidence" value="ECO:0007669"/>
    <property type="project" value="UniProtKB-EC"/>
</dbReference>
<dbReference type="CDD" id="cd21152">
    <property type="entry name" value="PUA_TruB_bacterial"/>
    <property type="match status" value="1"/>
</dbReference>
<dbReference type="Pfam" id="PF16198">
    <property type="entry name" value="TruB_C_2"/>
    <property type="match status" value="1"/>
</dbReference>
<name>A0A6V7CSE8_9XANT</name>
<dbReference type="Pfam" id="PF01509">
    <property type="entry name" value="TruB_N"/>
    <property type="match status" value="1"/>
</dbReference>
<dbReference type="NCBIfam" id="TIGR00431">
    <property type="entry name" value="TruB"/>
    <property type="match status" value="1"/>
</dbReference>
<evidence type="ECO:0000256" key="5">
    <source>
        <dbReference type="HAMAP-Rule" id="MF_01080"/>
    </source>
</evidence>
<accession>A0A6V7CSE8</accession>
<dbReference type="CDD" id="cd02573">
    <property type="entry name" value="PseudoU_synth_EcTruB"/>
    <property type="match status" value="1"/>
</dbReference>
<reference evidence="9" key="1">
    <citation type="submission" date="2020-07" db="EMBL/GenBank/DDBJ databases">
        <authorList>
            <person name="Pothier F. J."/>
        </authorList>
    </citation>
    <scope>NUCLEOTIDE SEQUENCE</scope>
    <source>
        <strain evidence="9">CFBP 8129</strain>
    </source>
</reference>
<proteinExistence type="inferred from homology"/>
<evidence type="ECO:0000256" key="1">
    <source>
        <dbReference type="ARBA" id="ARBA00000385"/>
    </source>
</evidence>
<dbReference type="HAMAP" id="MF_01080">
    <property type="entry name" value="TruB_bact"/>
    <property type="match status" value="1"/>
</dbReference>
<feature type="domain" description="tRNA pseudouridylate synthase B C-terminal" evidence="8">
    <location>
        <begin position="190"/>
        <end position="247"/>
    </location>
</feature>
<comment type="similarity">
    <text evidence="2 5">Belongs to the pseudouridine synthase TruB family. Type 1 subfamily.</text>
</comment>
<keyword evidence="4 5" id="KW-0413">Isomerase</keyword>
<dbReference type="InterPro" id="IPR002501">
    <property type="entry name" value="PsdUridine_synth_N"/>
</dbReference>
<dbReference type="GO" id="GO:1990481">
    <property type="term" value="P:mRNA pseudouridine synthesis"/>
    <property type="evidence" value="ECO:0007669"/>
    <property type="project" value="TreeGrafter"/>
</dbReference>
<dbReference type="SUPFAM" id="SSF88697">
    <property type="entry name" value="PUA domain-like"/>
    <property type="match status" value="1"/>
</dbReference>
<feature type="domain" description="Pseudouridine synthase II N-terminal" evidence="6">
    <location>
        <begin position="41"/>
        <end position="189"/>
    </location>
</feature>
<dbReference type="PANTHER" id="PTHR13767">
    <property type="entry name" value="TRNA-PSEUDOURIDINE SYNTHASE"/>
    <property type="match status" value="1"/>
</dbReference>
<keyword evidence="3 5" id="KW-0819">tRNA processing</keyword>
<feature type="active site" description="Nucleophile" evidence="5">
    <location>
        <position position="56"/>
    </location>
</feature>
<organism evidence="9">
    <name type="scientific">Xanthomonas hortorum pv. gardneri</name>
    <dbReference type="NCBI Taxonomy" id="2754056"/>
    <lineage>
        <taxon>Bacteria</taxon>
        <taxon>Pseudomonadati</taxon>
        <taxon>Pseudomonadota</taxon>
        <taxon>Gammaproteobacteria</taxon>
        <taxon>Lysobacterales</taxon>
        <taxon>Lysobacteraceae</taxon>
        <taxon>Xanthomonas</taxon>
    </lineage>
</organism>
<dbReference type="Gene3D" id="3.30.2350.10">
    <property type="entry name" value="Pseudouridine synthase"/>
    <property type="match status" value="1"/>
</dbReference>
<evidence type="ECO:0000256" key="4">
    <source>
        <dbReference type="ARBA" id="ARBA00023235"/>
    </source>
</evidence>
<evidence type="ECO:0000256" key="3">
    <source>
        <dbReference type="ARBA" id="ARBA00022694"/>
    </source>
</evidence>
<dbReference type="SUPFAM" id="SSF55120">
    <property type="entry name" value="Pseudouridine synthase"/>
    <property type="match status" value="1"/>
</dbReference>
<comment type="function">
    <text evidence="5">Responsible for synthesis of pseudouridine from uracil-55 in the psi GC loop of transfer RNAs.</text>
</comment>
<feature type="domain" description="tRNA pseudouridine synthase II TruB subfamily 1 C-terminal" evidence="7">
    <location>
        <begin position="254"/>
        <end position="308"/>
    </location>
</feature>
<dbReference type="PANTHER" id="PTHR13767:SF2">
    <property type="entry name" value="PSEUDOURIDYLATE SYNTHASE TRUB1"/>
    <property type="match status" value="1"/>
</dbReference>
<dbReference type="InterPro" id="IPR032819">
    <property type="entry name" value="TruB_C"/>
</dbReference>
<dbReference type="InterPro" id="IPR036974">
    <property type="entry name" value="PUA_sf"/>
</dbReference>
<dbReference type="GO" id="GO:0031119">
    <property type="term" value="P:tRNA pseudouridine synthesis"/>
    <property type="evidence" value="ECO:0007669"/>
    <property type="project" value="UniProtKB-UniRule"/>
</dbReference>
<dbReference type="EMBL" id="LR828253">
    <property type="protein sequence ID" value="CAD0321146.1"/>
    <property type="molecule type" value="Genomic_DNA"/>
</dbReference>
<evidence type="ECO:0000259" key="8">
    <source>
        <dbReference type="Pfam" id="PF16198"/>
    </source>
</evidence>
<sequence>MAPDSSTDLLKPRIVYRPLHGILLLDKPAGVSSNTALQSARRLLRAEKGGHTGSLDPLATGLLPLCLGEATKIAGVLLGSAKAYDAEVVLGVTTDTDDADGEPLRERAVPELSEDALRAALAPFIGRIAQQAPIYSALKQGGEPLYAKARRGEIIEAPVREVDVHAIELIGYAAPRLQLRVTCGSGTYIRSLARDLGEVLGCGAHIASLRRLWVEPFRSPQMITLEALSAALDAGTDAQELLLPIRAGLADFARITLDQAHTARFRMGQRLRDAAFPDGQVAVFGPDGIPLGLGLVDMEGRLSPQRLFNGLNEAQAC</sequence>
<dbReference type="InterPro" id="IPR015947">
    <property type="entry name" value="PUA-like_sf"/>
</dbReference>
<protein>
    <recommendedName>
        <fullName evidence="5">tRNA pseudouridine synthase B</fullName>
        <ecNumber evidence="5">5.4.99.25</ecNumber>
    </recommendedName>
    <alternativeName>
        <fullName evidence="5">tRNA pseudouridine(55) synthase</fullName>
        <shortName evidence="5">Psi55 synthase</shortName>
    </alternativeName>
    <alternativeName>
        <fullName evidence="5">tRNA pseudouridylate synthase</fullName>
    </alternativeName>
    <alternativeName>
        <fullName evidence="5">tRNA-uridine isomerase</fullName>
    </alternativeName>
</protein>
<evidence type="ECO:0000259" key="7">
    <source>
        <dbReference type="Pfam" id="PF09157"/>
    </source>
</evidence>
<evidence type="ECO:0000259" key="6">
    <source>
        <dbReference type="Pfam" id="PF01509"/>
    </source>
</evidence>
<dbReference type="EMBL" id="LR828253">
    <property type="protein sequence ID" value="CAD0321137.1"/>
    <property type="molecule type" value="Genomic_DNA"/>
</dbReference>
<comment type="catalytic activity">
    <reaction evidence="1 5">
        <text>uridine(55) in tRNA = pseudouridine(55) in tRNA</text>
        <dbReference type="Rhea" id="RHEA:42532"/>
        <dbReference type="Rhea" id="RHEA-COMP:10101"/>
        <dbReference type="Rhea" id="RHEA-COMP:10102"/>
        <dbReference type="ChEBI" id="CHEBI:65314"/>
        <dbReference type="ChEBI" id="CHEBI:65315"/>
        <dbReference type="EC" id="5.4.99.25"/>
    </reaction>
</comment>
<gene>
    <name evidence="5 9" type="primary">truB</name>
    <name evidence="9" type="ORF">CFBP8129_16210</name>
</gene>
<dbReference type="Gene3D" id="2.30.130.10">
    <property type="entry name" value="PUA domain"/>
    <property type="match status" value="1"/>
</dbReference>
<dbReference type="GO" id="GO:0003723">
    <property type="term" value="F:RNA binding"/>
    <property type="evidence" value="ECO:0007669"/>
    <property type="project" value="InterPro"/>
</dbReference>